<organism evidence="1 2">
    <name type="scientific">Roseinatronobacter thiooxidans</name>
    <dbReference type="NCBI Taxonomy" id="121821"/>
    <lineage>
        <taxon>Bacteria</taxon>
        <taxon>Pseudomonadati</taxon>
        <taxon>Pseudomonadota</taxon>
        <taxon>Alphaproteobacteria</taxon>
        <taxon>Rhodobacterales</taxon>
        <taxon>Paracoccaceae</taxon>
        <taxon>Roseinatronobacter</taxon>
    </lineage>
</organism>
<dbReference type="AlphaFoldDB" id="A0A2W7Q8S9"/>
<name>A0A2W7Q8S9_9RHOB</name>
<evidence type="ECO:0000313" key="1">
    <source>
        <dbReference type="EMBL" id="PZX42220.1"/>
    </source>
</evidence>
<dbReference type="Proteomes" id="UP000249364">
    <property type="component" value="Unassembled WGS sequence"/>
</dbReference>
<dbReference type="RefSeq" id="WP_071468268.1">
    <property type="nucleotide sequence ID" value="NZ_MEHT01000003.1"/>
</dbReference>
<sequence>MFDIITDYPARADRPDTLNELRAFAAEHREALQNAAAWLGGTGGSRCAREALNSLHMVQDSPRSALRLFGDLLALLMLEDVHNPEREEAGLFASIDLNDPRVEDVCLLADGLADAIEACREAIIGASADNGGRAAA</sequence>
<accession>A0A2W7Q8S9</accession>
<comment type="caution">
    <text evidence="1">The sequence shown here is derived from an EMBL/GenBank/DDBJ whole genome shotgun (WGS) entry which is preliminary data.</text>
</comment>
<keyword evidence="2" id="KW-1185">Reference proteome</keyword>
<proteinExistence type="predicted"/>
<gene>
    <name evidence="1" type="ORF">LY56_02211</name>
</gene>
<reference evidence="1 2" key="1">
    <citation type="submission" date="2018-06" db="EMBL/GenBank/DDBJ databases">
        <title>Genomic Encyclopedia of Archaeal and Bacterial Type Strains, Phase II (KMG-II): from individual species to whole genera.</title>
        <authorList>
            <person name="Goeker M."/>
        </authorList>
    </citation>
    <scope>NUCLEOTIDE SEQUENCE [LARGE SCALE GENOMIC DNA]</scope>
    <source>
        <strain evidence="1 2">DSM 13087</strain>
    </source>
</reference>
<dbReference type="EMBL" id="QKZQ01000009">
    <property type="protein sequence ID" value="PZX42220.1"/>
    <property type="molecule type" value="Genomic_DNA"/>
</dbReference>
<protein>
    <submittedName>
        <fullName evidence="1">Uncharacterized protein</fullName>
    </submittedName>
</protein>
<dbReference type="OrthoDB" id="7728363at2"/>
<evidence type="ECO:0000313" key="2">
    <source>
        <dbReference type="Proteomes" id="UP000249364"/>
    </source>
</evidence>